<evidence type="ECO:0000256" key="3">
    <source>
        <dbReference type="ARBA" id="ARBA00023163"/>
    </source>
</evidence>
<dbReference type="Gene3D" id="1.10.10.10">
    <property type="entry name" value="Winged helix-like DNA-binding domain superfamily/Winged helix DNA-binding domain"/>
    <property type="match status" value="1"/>
</dbReference>
<dbReference type="InterPro" id="IPR036388">
    <property type="entry name" value="WH-like_DNA-bd_sf"/>
</dbReference>
<dbReference type="Pfam" id="PF07729">
    <property type="entry name" value="FCD"/>
    <property type="match status" value="1"/>
</dbReference>
<keyword evidence="3" id="KW-0804">Transcription</keyword>
<dbReference type="PANTHER" id="PTHR43537:SF24">
    <property type="entry name" value="GLUCONATE OPERON TRANSCRIPTIONAL REPRESSOR"/>
    <property type="match status" value="1"/>
</dbReference>
<feature type="domain" description="HTH gntR-type" evidence="4">
    <location>
        <begin position="61"/>
        <end position="128"/>
    </location>
</feature>
<dbReference type="Proteomes" id="UP000306602">
    <property type="component" value="Unassembled WGS sequence"/>
</dbReference>
<dbReference type="OrthoDB" id="7620579at2"/>
<reference evidence="6 7" key="1">
    <citation type="submission" date="2019-04" db="EMBL/GenBank/DDBJ databases">
        <title>Shimia ponticola sp. nov., isolated from seawater.</title>
        <authorList>
            <person name="Kim Y.-O."/>
            <person name="Yoon J.-H."/>
        </authorList>
    </citation>
    <scope>NUCLEOTIDE SEQUENCE [LARGE SCALE GENOMIC DNA]</scope>
    <source>
        <strain evidence="6 7">MYP11</strain>
    </source>
</reference>
<evidence type="ECO:0000256" key="1">
    <source>
        <dbReference type="ARBA" id="ARBA00023015"/>
    </source>
</evidence>
<dbReference type="EMBL" id="SRKY01000002">
    <property type="protein sequence ID" value="THH37045.1"/>
    <property type="molecule type" value="Genomic_DNA"/>
</dbReference>
<dbReference type="CDD" id="cd07377">
    <property type="entry name" value="WHTH_GntR"/>
    <property type="match status" value="1"/>
</dbReference>
<evidence type="ECO:0000259" key="5">
    <source>
        <dbReference type="PROSITE" id="PS50987"/>
    </source>
</evidence>
<gene>
    <name evidence="6" type="ORF">E4Z66_08890</name>
</gene>
<accession>A0A4S4NE71</accession>
<dbReference type="GO" id="GO:0003677">
    <property type="term" value="F:DNA binding"/>
    <property type="evidence" value="ECO:0007669"/>
    <property type="project" value="UniProtKB-KW"/>
</dbReference>
<name>A0A4S4NE71_9RHOB</name>
<protein>
    <submittedName>
        <fullName evidence="6">GntR family transcriptional regulator</fullName>
    </submittedName>
</protein>
<keyword evidence="1" id="KW-0805">Transcription regulation</keyword>
<dbReference type="SMART" id="SM00345">
    <property type="entry name" value="HTH_GNTR"/>
    <property type="match status" value="1"/>
</dbReference>
<organism evidence="6 7">
    <name type="scientific">Aliishimia ponticola</name>
    <dbReference type="NCBI Taxonomy" id="2499833"/>
    <lineage>
        <taxon>Bacteria</taxon>
        <taxon>Pseudomonadati</taxon>
        <taxon>Pseudomonadota</taxon>
        <taxon>Alphaproteobacteria</taxon>
        <taxon>Rhodobacterales</taxon>
        <taxon>Paracoccaceae</taxon>
        <taxon>Aliishimia</taxon>
    </lineage>
</organism>
<dbReference type="SUPFAM" id="SSF46785">
    <property type="entry name" value="Winged helix' DNA-binding domain"/>
    <property type="match status" value="1"/>
</dbReference>
<proteinExistence type="predicted"/>
<dbReference type="SMART" id="SM00895">
    <property type="entry name" value="FCD"/>
    <property type="match status" value="1"/>
</dbReference>
<dbReference type="PANTHER" id="PTHR43537">
    <property type="entry name" value="TRANSCRIPTIONAL REGULATOR, GNTR FAMILY"/>
    <property type="match status" value="1"/>
</dbReference>
<dbReference type="PROSITE" id="PS50987">
    <property type="entry name" value="HTH_ARSR_2"/>
    <property type="match status" value="1"/>
</dbReference>
<evidence type="ECO:0000259" key="4">
    <source>
        <dbReference type="PROSITE" id="PS50949"/>
    </source>
</evidence>
<dbReference type="InterPro" id="IPR001845">
    <property type="entry name" value="HTH_ArsR_DNA-bd_dom"/>
</dbReference>
<comment type="caution">
    <text evidence="6">The sequence shown here is derived from an EMBL/GenBank/DDBJ whole genome shotgun (WGS) entry which is preliminary data.</text>
</comment>
<dbReference type="InterPro" id="IPR036390">
    <property type="entry name" value="WH_DNA-bd_sf"/>
</dbReference>
<dbReference type="InterPro" id="IPR011711">
    <property type="entry name" value="GntR_C"/>
</dbReference>
<dbReference type="Gene3D" id="1.20.120.530">
    <property type="entry name" value="GntR ligand-binding domain-like"/>
    <property type="match status" value="1"/>
</dbReference>
<evidence type="ECO:0000256" key="2">
    <source>
        <dbReference type="ARBA" id="ARBA00023125"/>
    </source>
</evidence>
<sequence>MRPAIPHMGRPSCFRVLYTVYETLPKTSDKAYLASEFQYPVYRAEKGDRPMRFQSIQPQRRRLADEVYEQLIAAITAGDIGPEDRLVQEKLAADMQISRTPVREALMRLEQEGVLEVSKRGSFRLYRMDDQEVRELYQSRAAVEGQCARILASRQDPADIEALREIVRREEALTESTARAYFEANRKIHRAFVEAAGNRFLLEMFDMIWGKAMAFHLFATIEKIDLAQSLGAHMELVDVIASGDKTQALEVFTDHIHDGFNLQIEALHSEE</sequence>
<dbReference type="AlphaFoldDB" id="A0A4S4NE71"/>
<dbReference type="GO" id="GO:0003700">
    <property type="term" value="F:DNA-binding transcription factor activity"/>
    <property type="evidence" value="ECO:0007669"/>
    <property type="project" value="InterPro"/>
</dbReference>
<dbReference type="SUPFAM" id="SSF48008">
    <property type="entry name" value="GntR ligand-binding domain-like"/>
    <property type="match status" value="1"/>
</dbReference>
<evidence type="ECO:0000313" key="7">
    <source>
        <dbReference type="Proteomes" id="UP000306602"/>
    </source>
</evidence>
<feature type="domain" description="HTH arsR-type" evidence="5">
    <location>
        <begin position="48"/>
        <end position="148"/>
    </location>
</feature>
<keyword evidence="7" id="KW-1185">Reference proteome</keyword>
<keyword evidence="2" id="KW-0238">DNA-binding</keyword>
<dbReference type="Pfam" id="PF00392">
    <property type="entry name" value="GntR"/>
    <property type="match status" value="1"/>
</dbReference>
<evidence type="ECO:0000313" key="6">
    <source>
        <dbReference type="EMBL" id="THH37045.1"/>
    </source>
</evidence>
<dbReference type="InterPro" id="IPR008920">
    <property type="entry name" value="TF_FadR/GntR_C"/>
</dbReference>
<dbReference type="PROSITE" id="PS50949">
    <property type="entry name" value="HTH_GNTR"/>
    <property type="match status" value="1"/>
</dbReference>
<dbReference type="InterPro" id="IPR000524">
    <property type="entry name" value="Tscrpt_reg_HTH_GntR"/>
</dbReference>